<dbReference type="OrthoDB" id="4146344at2"/>
<dbReference type="AlphaFoldDB" id="A0A545T270"/>
<name>A0A545T270_9PROT</name>
<keyword evidence="3" id="KW-1185">Reference proteome</keyword>
<sequence>MSFQAGRSSLPRRRPRTRSCCRIRRSSNMSLAELQSGFIASLRTPSAAAPESLAAPAGMRPNRRFNVYRNNVVVSLIEALRSSFPVVERLVGEEFFKATARAYIDHEPPRSPLMFQYGETFGSFLDAFPPAASVPYLGDVARLEFARLTAYHAQDRAAIALTHLSTLPPEQLGGAEFQLHPSLTLLTSRWPVFSLWAASSEQQSAQDVNLDTGEDVIVIRPEYDVDVRCLPSGGYGFLRALQGGASLGEAAEQATQTTENFNLAHHLEGLFGLGAVCAVELRNSKQ</sequence>
<dbReference type="InterPro" id="IPR044922">
    <property type="entry name" value="DUF2063_N_sf"/>
</dbReference>
<feature type="domain" description="Putative DNA-binding" evidence="1">
    <location>
        <begin position="33"/>
        <end position="125"/>
    </location>
</feature>
<dbReference type="Pfam" id="PF09836">
    <property type="entry name" value="DUF2063"/>
    <property type="match status" value="1"/>
</dbReference>
<evidence type="ECO:0000259" key="1">
    <source>
        <dbReference type="Pfam" id="PF09836"/>
    </source>
</evidence>
<evidence type="ECO:0000313" key="3">
    <source>
        <dbReference type="Proteomes" id="UP000315252"/>
    </source>
</evidence>
<reference evidence="2 3" key="1">
    <citation type="submission" date="2019-06" db="EMBL/GenBank/DDBJ databases">
        <title>Whole genome sequence for Rhodospirillaceae sp. R148.</title>
        <authorList>
            <person name="Wang G."/>
        </authorList>
    </citation>
    <scope>NUCLEOTIDE SEQUENCE [LARGE SCALE GENOMIC DNA]</scope>
    <source>
        <strain evidence="2 3">R148</strain>
    </source>
</reference>
<accession>A0A545T270</accession>
<comment type="caution">
    <text evidence="2">The sequence shown here is derived from an EMBL/GenBank/DDBJ whole genome shotgun (WGS) entry which is preliminary data.</text>
</comment>
<gene>
    <name evidence="2" type="ORF">FKG95_27035</name>
</gene>
<dbReference type="InterPro" id="IPR018640">
    <property type="entry name" value="DUF2063"/>
</dbReference>
<dbReference type="Gene3D" id="1.10.150.690">
    <property type="entry name" value="DUF2063"/>
    <property type="match status" value="1"/>
</dbReference>
<dbReference type="Proteomes" id="UP000315252">
    <property type="component" value="Unassembled WGS sequence"/>
</dbReference>
<dbReference type="EMBL" id="VHSH01000014">
    <property type="protein sequence ID" value="TQV71292.1"/>
    <property type="molecule type" value="Genomic_DNA"/>
</dbReference>
<protein>
    <submittedName>
        <fullName evidence="2">DUF2063 domain-containing protein</fullName>
    </submittedName>
</protein>
<organism evidence="2 3">
    <name type="scientific">Denitrobaculum tricleocarpae</name>
    <dbReference type="NCBI Taxonomy" id="2591009"/>
    <lineage>
        <taxon>Bacteria</taxon>
        <taxon>Pseudomonadati</taxon>
        <taxon>Pseudomonadota</taxon>
        <taxon>Alphaproteobacteria</taxon>
        <taxon>Rhodospirillales</taxon>
        <taxon>Rhodospirillaceae</taxon>
        <taxon>Denitrobaculum</taxon>
    </lineage>
</organism>
<evidence type="ECO:0000313" key="2">
    <source>
        <dbReference type="EMBL" id="TQV71292.1"/>
    </source>
</evidence>
<proteinExistence type="predicted"/>